<organism evidence="2 3">
    <name type="scientific">Marasmius crinis-equi</name>
    <dbReference type="NCBI Taxonomy" id="585013"/>
    <lineage>
        <taxon>Eukaryota</taxon>
        <taxon>Fungi</taxon>
        <taxon>Dikarya</taxon>
        <taxon>Basidiomycota</taxon>
        <taxon>Agaricomycotina</taxon>
        <taxon>Agaricomycetes</taxon>
        <taxon>Agaricomycetidae</taxon>
        <taxon>Agaricales</taxon>
        <taxon>Marasmiineae</taxon>
        <taxon>Marasmiaceae</taxon>
        <taxon>Marasmius</taxon>
    </lineage>
</organism>
<feature type="compositionally biased region" description="Low complexity" evidence="1">
    <location>
        <begin position="137"/>
        <end position="172"/>
    </location>
</feature>
<feature type="compositionally biased region" description="Polar residues" evidence="1">
    <location>
        <begin position="645"/>
        <end position="654"/>
    </location>
</feature>
<dbReference type="Proteomes" id="UP001465976">
    <property type="component" value="Unassembled WGS sequence"/>
</dbReference>
<dbReference type="EMBL" id="JBAHYK010000687">
    <property type="protein sequence ID" value="KAL0571996.1"/>
    <property type="molecule type" value="Genomic_DNA"/>
</dbReference>
<feature type="compositionally biased region" description="Low complexity" evidence="1">
    <location>
        <begin position="474"/>
        <end position="487"/>
    </location>
</feature>
<feature type="compositionally biased region" description="Basic and acidic residues" evidence="1">
    <location>
        <begin position="607"/>
        <end position="635"/>
    </location>
</feature>
<accession>A0ABR3F9S7</accession>
<feature type="compositionally biased region" description="Acidic residues" evidence="1">
    <location>
        <begin position="545"/>
        <end position="561"/>
    </location>
</feature>
<feature type="compositionally biased region" description="Polar residues" evidence="1">
    <location>
        <begin position="19"/>
        <end position="30"/>
    </location>
</feature>
<feature type="compositionally biased region" description="Basic and acidic residues" evidence="1">
    <location>
        <begin position="575"/>
        <end position="596"/>
    </location>
</feature>
<sequence length="759" mass="83663">MVENTDKPAQMSEHPATTPEKTVSAAQQVQVPIEQAGSHTGNAAPEEKNKVHKKTDKITFKGPQLAKLREQYPKYLADKTLLTKIVAQLVGNVEELKCPPDRDVATWNSSVRRWFQNKKYNNHNRQAAEDTGNLEEPATMPESSSAPAPSTAASAPSTTPSPASVPSTSPQPGLHLTTAKIREIYKTFARFTQQVEVSTGLDEFRADPTVMQQVESMVSAENGNRNVIASGLWKNLSPSERDSWEERALSKVNVQENQEAFSNSLRTMLAGCVQFGHVGRAQASVVLSFEDPDNAGKAYTKRFVECWDPDFSGLYEIEDEIDQYLTAVSERVLEGTLQSSLKDLPLKDRLNLKHNIPQDMDGKARFPTLDMNNTTAGALKEVYLDFMCCVWFQAGHQGDVDYDSILSNPDQFYDHSSYPNVSIILPHSNPFMFGPAGSDLHEHHSLSGTAFELRPVLARDDRASNEPVKDELANNNTSNETSTFNASKTSDLDHEQDEDVTNERLVDPGDRVMSAEHSRAEVGAAGTPRHDAPTGMTPAAKDPMEQELTDSQVDETTEQEQLDDRMSSPFPAPVRDNKGRKEQDSHVEEGMEDGNRADLVATPPLPAEEHEGHTEGSGRDGKKRKAGEAQSDKPPKLRRLRKQDNLTNDLQPSSARDGEDGEGAGEGNVQSQKKGRGKSIKVTAVVPAAPPDPEDMTAQEYEEYLDSITLGKRGKDTEKWVYERQPLQMKGSVQITPKKDTVPGRVTTRAGSRRQAPGK</sequence>
<feature type="region of interest" description="Disordered" evidence="1">
    <location>
        <begin position="461"/>
        <end position="697"/>
    </location>
</feature>
<evidence type="ECO:0000313" key="2">
    <source>
        <dbReference type="EMBL" id="KAL0571996.1"/>
    </source>
</evidence>
<proteinExistence type="predicted"/>
<feature type="region of interest" description="Disordered" evidence="1">
    <location>
        <begin position="737"/>
        <end position="759"/>
    </location>
</feature>
<evidence type="ECO:0000256" key="1">
    <source>
        <dbReference type="SAM" id="MobiDB-lite"/>
    </source>
</evidence>
<evidence type="ECO:0000313" key="3">
    <source>
        <dbReference type="Proteomes" id="UP001465976"/>
    </source>
</evidence>
<feature type="region of interest" description="Disordered" evidence="1">
    <location>
        <begin position="122"/>
        <end position="174"/>
    </location>
</feature>
<comment type="caution">
    <text evidence="2">The sequence shown here is derived from an EMBL/GenBank/DDBJ whole genome shotgun (WGS) entry which is preliminary data.</text>
</comment>
<gene>
    <name evidence="2" type="ORF">V5O48_009962</name>
</gene>
<reference evidence="2 3" key="1">
    <citation type="submission" date="2024-02" db="EMBL/GenBank/DDBJ databases">
        <title>A draft genome for the cacao thread blight pathogen Marasmius crinis-equi.</title>
        <authorList>
            <person name="Cohen S.P."/>
            <person name="Baruah I.K."/>
            <person name="Amoako-Attah I."/>
            <person name="Bukari Y."/>
            <person name="Meinhardt L.W."/>
            <person name="Bailey B.A."/>
        </authorList>
    </citation>
    <scope>NUCLEOTIDE SEQUENCE [LARGE SCALE GENOMIC DNA]</scope>
    <source>
        <strain evidence="2 3">GH-76</strain>
    </source>
</reference>
<protein>
    <submittedName>
        <fullName evidence="2">Uncharacterized protein</fullName>
    </submittedName>
</protein>
<feature type="compositionally biased region" description="Basic and acidic residues" evidence="1">
    <location>
        <begin position="501"/>
        <end position="520"/>
    </location>
</feature>
<name>A0ABR3F9S7_9AGAR</name>
<keyword evidence="3" id="KW-1185">Reference proteome</keyword>
<feature type="compositionally biased region" description="Basic and acidic residues" evidence="1">
    <location>
        <begin position="461"/>
        <end position="472"/>
    </location>
</feature>
<feature type="region of interest" description="Disordered" evidence="1">
    <location>
        <begin position="1"/>
        <end position="57"/>
    </location>
</feature>